<sequence length="1111" mass="121562">MAPSATPDRSFVTNGDHARHGNFDLVRRVELEYAPGMSMEKWQSRKTGFTVYWADFESPLLNSYATIASEIFQDSGVPHTLEHLIFLGSKQYPYKGVLDSLANRAFASGTNAWTANDHTAYTLTTAGSDGFLRMLDVYLDHTFFPTLTQSGFVTEVYHVNGKGEDAGVVFSEMQGRENTAGDLMELKMQRMLYPPTSAYRSETGGLMSALRVLSIDDIREYHQKYYTPHNMALVVCGPLERAALLDSLAPVEKRLEDAGLGHGVAGPPGWKRPFVETPSKIPPTIDGSQTLPGLDPADPDPTQDKLRRRAFVAFPEKDESVGEVAITWVGPEYSDFQTTEALSVLSTYLIDSAVSPVQQAFVERDDPLCTDVFIQSEDRAGKTTITAYFSSVPTASLDAVDADSLIPLLKKIASEGFDMERMAMVIKRDRQKLLASLESKPADSFADVIIADMLYGKPDGSDLKAAVDDMTRFDALQSWTSDQWAALLRTWFIDNPRNVVIGKPSKELVAKLKADTKALEETRKRQLGPAGLKHLEDVLEGAKAENDRDIPPEMLTSFKVPNVDSIKWITVGTGINEVAASKLITASAPRDPSSRTIDSQVQQHIENDASPLPFFVQWDHVKSAFATVTLLFNTKHIPSHLRGHLNLYLSAFFSLPVTRADGTKLPYEAVVKGLDEDTLGYEMGLGAGSGFAELLTIELKVESKNYAKAIAWLRDLIWGAELSVERLRVTAAKLLQSLPEQKRDGRAISWALSRSLTHSRDLSTNVANSVLSSLDTIPALAERLGAVEGKPSEPQSVVQELDEVRQALFRPELMRASVAGDVLGQAHPRKDWLDHFATGQSWPPNPTEPVTWAHEILTEIGKKPQRKGILCAMPTIESSYAVFTAKGLHGFQQADSAAMTVTLGVLNAMESYLWRFIRGAGLAYGASIRNDAEAGHITFSLYRSPDSAKAFLEAKKVITALAEGTMAIDATTLESAKSSLHFSVADSEGTVSQAATQSFVDAVLKGTGKGRGRRLLQDIENVGLADIKRILSQYVLPLFDPETSICAIAASPSRAAEMEEQLSKLGYEMERRDLGGEDDDLSGSDGDEDDSMDSEDSDETDASEDAGRGKL</sequence>
<evidence type="ECO:0000259" key="3">
    <source>
        <dbReference type="Pfam" id="PF05193"/>
    </source>
</evidence>
<dbReference type="SUPFAM" id="SSF63411">
    <property type="entry name" value="LuxS/MPP-like metallohydrolase"/>
    <property type="match status" value="4"/>
</dbReference>
<feature type="domain" description="Peptidase M16 N-terminal" evidence="2">
    <location>
        <begin position="75"/>
        <end position="157"/>
    </location>
</feature>
<dbReference type="FunFam" id="3.30.830.10:FF:000036">
    <property type="entry name" value="Putative zinc metalloprotease"/>
    <property type="match status" value="1"/>
</dbReference>
<dbReference type="STRING" id="1522189.A0A316W6F9"/>
<evidence type="ECO:0000256" key="1">
    <source>
        <dbReference type="SAM" id="MobiDB-lite"/>
    </source>
</evidence>
<evidence type="ECO:0000313" key="4">
    <source>
        <dbReference type="EMBL" id="PWN45214.1"/>
    </source>
</evidence>
<dbReference type="InterPro" id="IPR011765">
    <property type="entry name" value="Pept_M16_N"/>
</dbReference>
<dbReference type="InterPro" id="IPR011249">
    <property type="entry name" value="Metalloenz_LuxS/M16"/>
</dbReference>
<feature type="region of interest" description="Disordered" evidence="1">
    <location>
        <begin position="283"/>
        <end position="302"/>
    </location>
</feature>
<organism evidence="4 5">
    <name type="scientific">Ceraceosorus guamensis</name>
    <dbReference type="NCBI Taxonomy" id="1522189"/>
    <lineage>
        <taxon>Eukaryota</taxon>
        <taxon>Fungi</taxon>
        <taxon>Dikarya</taxon>
        <taxon>Basidiomycota</taxon>
        <taxon>Ustilaginomycotina</taxon>
        <taxon>Exobasidiomycetes</taxon>
        <taxon>Ceraceosorales</taxon>
        <taxon>Ceraceosoraceae</taxon>
        <taxon>Ceraceosorus</taxon>
    </lineage>
</organism>
<name>A0A316W6F9_9BASI</name>
<feature type="region of interest" description="Disordered" evidence="1">
    <location>
        <begin position="1059"/>
        <end position="1111"/>
    </location>
</feature>
<dbReference type="AlphaFoldDB" id="A0A316W6F9"/>
<proteinExistence type="predicted"/>
<dbReference type="InParanoid" id="A0A316W6F9"/>
<dbReference type="InterPro" id="IPR007863">
    <property type="entry name" value="Peptidase_M16_C"/>
</dbReference>
<feature type="domain" description="Peptidase M16 C-terminal" evidence="3">
    <location>
        <begin position="213"/>
        <end position="426"/>
    </location>
</feature>
<dbReference type="OrthoDB" id="4953at2759"/>
<evidence type="ECO:0008006" key="6">
    <source>
        <dbReference type="Google" id="ProtNLM"/>
    </source>
</evidence>
<feature type="compositionally biased region" description="Acidic residues" evidence="1">
    <location>
        <begin position="1076"/>
        <end position="1104"/>
    </location>
</feature>
<dbReference type="EMBL" id="KZ819356">
    <property type="protein sequence ID" value="PWN45214.1"/>
    <property type="molecule type" value="Genomic_DNA"/>
</dbReference>
<dbReference type="FunFam" id="3.30.830.10:FF:000015">
    <property type="entry name" value="Putative zinc metalloprotease"/>
    <property type="match status" value="1"/>
</dbReference>
<dbReference type="FunCoup" id="A0A316W6F9">
    <property type="interactions" value="7"/>
</dbReference>
<evidence type="ECO:0000259" key="2">
    <source>
        <dbReference type="Pfam" id="PF00675"/>
    </source>
</evidence>
<dbReference type="GO" id="GO:0046872">
    <property type="term" value="F:metal ion binding"/>
    <property type="evidence" value="ECO:0007669"/>
    <property type="project" value="InterPro"/>
</dbReference>
<keyword evidence="5" id="KW-1185">Reference proteome</keyword>
<reference evidence="4 5" key="1">
    <citation type="journal article" date="2018" name="Mol. Biol. Evol.">
        <title>Broad Genomic Sampling Reveals a Smut Pathogenic Ancestry of the Fungal Clade Ustilaginomycotina.</title>
        <authorList>
            <person name="Kijpornyongpan T."/>
            <person name="Mondo S.J."/>
            <person name="Barry K."/>
            <person name="Sandor L."/>
            <person name="Lee J."/>
            <person name="Lipzen A."/>
            <person name="Pangilinan J."/>
            <person name="LaButti K."/>
            <person name="Hainaut M."/>
            <person name="Henrissat B."/>
            <person name="Grigoriev I.V."/>
            <person name="Spatafora J.W."/>
            <person name="Aime M.C."/>
        </authorList>
    </citation>
    <scope>NUCLEOTIDE SEQUENCE [LARGE SCALE GENOMIC DNA]</scope>
    <source>
        <strain evidence="4 5">MCA 4658</strain>
    </source>
</reference>
<protein>
    <recommendedName>
        <fullName evidence="6">Zinc metalloprotease</fullName>
    </recommendedName>
</protein>
<dbReference type="PANTHER" id="PTHR43016">
    <property type="entry name" value="PRESEQUENCE PROTEASE"/>
    <property type="match status" value="1"/>
</dbReference>
<dbReference type="RefSeq" id="XP_025372374.1">
    <property type="nucleotide sequence ID" value="XM_025515369.1"/>
</dbReference>
<accession>A0A316W6F9</accession>
<evidence type="ECO:0000313" key="5">
    <source>
        <dbReference type="Proteomes" id="UP000245783"/>
    </source>
</evidence>
<dbReference type="GeneID" id="37037239"/>
<dbReference type="Gene3D" id="3.30.830.10">
    <property type="entry name" value="Metalloenzyme, LuxS/M16 peptidase-like"/>
    <property type="match status" value="4"/>
</dbReference>
<gene>
    <name evidence="4" type="ORF">IE81DRAFT_333388</name>
</gene>
<dbReference type="Pfam" id="PF00675">
    <property type="entry name" value="Peptidase_M16"/>
    <property type="match status" value="1"/>
</dbReference>
<dbReference type="FunFam" id="3.30.830.10:FF:000031">
    <property type="entry name" value="Putative zinc metalloprotease"/>
    <property type="match status" value="1"/>
</dbReference>
<dbReference type="Proteomes" id="UP000245783">
    <property type="component" value="Unassembled WGS sequence"/>
</dbReference>
<dbReference type="Pfam" id="PF05193">
    <property type="entry name" value="Peptidase_M16_C"/>
    <property type="match status" value="1"/>
</dbReference>
<dbReference type="PANTHER" id="PTHR43016:SF16">
    <property type="entry name" value="METALLOPROTEASE, PUTATIVE (AFU_ORTHOLOGUE AFUA_4G07610)-RELATED"/>
    <property type="match status" value="1"/>
</dbReference>